<dbReference type="RefSeq" id="WP_094799979.1">
    <property type="nucleotide sequence ID" value="NZ_NEVP01000006.1"/>
</dbReference>
<keyword evidence="1" id="KW-0812">Transmembrane</keyword>
<organism evidence="3 4">
    <name type="scientific">Bordetella genomosp. 5</name>
    <dbReference type="NCBI Taxonomy" id="1395608"/>
    <lineage>
        <taxon>Bacteria</taxon>
        <taxon>Pseudomonadati</taxon>
        <taxon>Pseudomonadota</taxon>
        <taxon>Betaproteobacteria</taxon>
        <taxon>Burkholderiales</taxon>
        <taxon>Alcaligenaceae</taxon>
        <taxon>Bordetella</taxon>
    </lineage>
</organism>
<dbReference type="InterPro" id="IPR050768">
    <property type="entry name" value="UPF0353/GerABKA_families"/>
</dbReference>
<dbReference type="SMART" id="SM00327">
    <property type="entry name" value="VWA"/>
    <property type="match status" value="1"/>
</dbReference>
<dbReference type="Pfam" id="PF00092">
    <property type="entry name" value="VWA"/>
    <property type="match status" value="1"/>
</dbReference>
<dbReference type="Gene3D" id="3.40.50.410">
    <property type="entry name" value="von Willebrand factor, type A domain"/>
    <property type="match status" value="1"/>
</dbReference>
<evidence type="ECO:0000259" key="2">
    <source>
        <dbReference type="PROSITE" id="PS50234"/>
    </source>
</evidence>
<protein>
    <recommendedName>
        <fullName evidence="2">VWFA domain-containing protein</fullName>
    </recommendedName>
</protein>
<keyword evidence="1" id="KW-0472">Membrane</keyword>
<proteinExistence type="predicted"/>
<reference evidence="3 4" key="1">
    <citation type="submission" date="2017-05" db="EMBL/GenBank/DDBJ databases">
        <title>Complete and WGS of Bordetella genogroups.</title>
        <authorList>
            <person name="Spilker T."/>
            <person name="LiPuma J."/>
        </authorList>
    </citation>
    <scope>NUCLEOTIDE SEQUENCE [LARGE SCALE GENOMIC DNA]</scope>
    <source>
        <strain evidence="3 4">AU10456</strain>
    </source>
</reference>
<sequence length="333" mass="35981">MWQLEHPWLLALALLGLLAWYALPRYADSGGALRIPFFDDVARVTGADPARPRVASGQRWLNAAVWLLLVLALARPQVVDPPQTRQQPLRDILLAVDLSQSMEARDFRDAEGRAQSRLDAVKAVVADFVRRRPQDRLGLIVFGSAAYPQAPPTMDHGTLSYLLDATRAGMAGPHTAIGDAIGLSIRLLQAAPEQDKLVILLTDGNDTGSVVPPDRAAALAAAQHITVHTIGIGDPGATGEDKVDFDTLRAIADTTGGTFHSAADRAALEQVYATLDRMTPHTVQVLKHQTRHDYYWVPLGAALLLLAAWHIVAAFAGAPRRSAQEEEGAWTST</sequence>
<evidence type="ECO:0000256" key="1">
    <source>
        <dbReference type="SAM" id="Phobius"/>
    </source>
</evidence>
<accession>A0A261TS98</accession>
<gene>
    <name evidence="3" type="ORF">CAL25_10985</name>
</gene>
<dbReference type="Proteomes" id="UP000216913">
    <property type="component" value="Unassembled WGS sequence"/>
</dbReference>
<feature type="transmembrane region" description="Helical" evidence="1">
    <location>
        <begin position="294"/>
        <end position="316"/>
    </location>
</feature>
<dbReference type="PANTHER" id="PTHR22550:SF18">
    <property type="entry name" value="VWFA DOMAIN-CONTAINING PROTEIN"/>
    <property type="match status" value="1"/>
</dbReference>
<dbReference type="SUPFAM" id="SSF53300">
    <property type="entry name" value="vWA-like"/>
    <property type="match status" value="1"/>
</dbReference>
<evidence type="ECO:0000313" key="3">
    <source>
        <dbReference type="EMBL" id="OZI52022.1"/>
    </source>
</evidence>
<dbReference type="EMBL" id="NEVP01000006">
    <property type="protein sequence ID" value="OZI52022.1"/>
    <property type="molecule type" value="Genomic_DNA"/>
</dbReference>
<keyword evidence="4" id="KW-1185">Reference proteome</keyword>
<keyword evidence="1" id="KW-1133">Transmembrane helix</keyword>
<evidence type="ECO:0000313" key="4">
    <source>
        <dbReference type="Proteomes" id="UP000216913"/>
    </source>
</evidence>
<dbReference type="InterPro" id="IPR002035">
    <property type="entry name" value="VWF_A"/>
</dbReference>
<dbReference type="PROSITE" id="PS50234">
    <property type="entry name" value="VWFA"/>
    <property type="match status" value="1"/>
</dbReference>
<dbReference type="AlphaFoldDB" id="A0A261TS98"/>
<feature type="domain" description="VWFA" evidence="2">
    <location>
        <begin position="91"/>
        <end position="275"/>
    </location>
</feature>
<dbReference type="PANTHER" id="PTHR22550">
    <property type="entry name" value="SPORE GERMINATION PROTEIN"/>
    <property type="match status" value="1"/>
</dbReference>
<dbReference type="OrthoDB" id="6206554at2"/>
<dbReference type="InterPro" id="IPR036465">
    <property type="entry name" value="vWFA_dom_sf"/>
</dbReference>
<comment type="caution">
    <text evidence="3">The sequence shown here is derived from an EMBL/GenBank/DDBJ whole genome shotgun (WGS) entry which is preliminary data.</text>
</comment>
<name>A0A261TS98_9BORD</name>